<keyword evidence="5" id="KW-1185">Reference proteome</keyword>
<dbReference type="KEGG" id="cate:C2869_17220"/>
<evidence type="ECO:0000313" key="5">
    <source>
        <dbReference type="Proteomes" id="UP000244441"/>
    </source>
</evidence>
<dbReference type="PANTHER" id="PTHR10680">
    <property type="entry name" value="PEPTIDYL-GLYCINE ALPHA-AMIDATING MONOOXYGENASE"/>
    <property type="match status" value="1"/>
</dbReference>
<organism evidence="4 5">
    <name type="scientific">Saccharobesus litoralis</name>
    <dbReference type="NCBI Taxonomy" id="2172099"/>
    <lineage>
        <taxon>Bacteria</taxon>
        <taxon>Pseudomonadati</taxon>
        <taxon>Pseudomonadota</taxon>
        <taxon>Gammaproteobacteria</taxon>
        <taxon>Alteromonadales</taxon>
        <taxon>Alteromonadaceae</taxon>
        <taxon>Saccharobesus</taxon>
    </lineage>
</organism>
<keyword evidence="2" id="KW-0325">Glycoprotein</keyword>
<gene>
    <name evidence="4" type="ORF">C2869_17220</name>
</gene>
<dbReference type="GO" id="GO:0005576">
    <property type="term" value="C:extracellular region"/>
    <property type="evidence" value="ECO:0007669"/>
    <property type="project" value="TreeGrafter"/>
</dbReference>
<proteinExistence type="predicted"/>
<dbReference type="AlphaFoldDB" id="A0A2S0VXW7"/>
<feature type="region of interest" description="Disordered" evidence="3">
    <location>
        <begin position="1"/>
        <end position="26"/>
    </location>
</feature>
<evidence type="ECO:0000256" key="1">
    <source>
        <dbReference type="ARBA" id="ARBA00022729"/>
    </source>
</evidence>
<dbReference type="OrthoDB" id="9799230at2"/>
<dbReference type="InterPro" id="IPR011042">
    <property type="entry name" value="6-blade_b-propeller_TolB-like"/>
</dbReference>
<evidence type="ECO:0000256" key="3">
    <source>
        <dbReference type="SAM" id="MobiDB-lite"/>
    </source>
</evidence>
<evidence type="ECO:0000256" key="2">
    <source>
        <dbReference type="ARBA" id="ARBA00023180"/>
    </source>
</evidence>
<dbReference type="EMBL" id="CP026604">
    <property type="protein sequence ID" value="AWB69066.1"/>
    <property type="molecule type" value="Genomic_DNA"/>
</dbReference>
<name>A0A2S0VXW7_9ALTE</name>
<evidence type="ECO:0000313" key="4">
    <source>
        <dbReference type="EMBL" id="AWB69066.1"/>
    </source>
</evidence>
<dbReference type="SUPFAM" id="SSF63825">
    <property type="entry name" value="YWTD domain"/>
    <property type="match status" value="1"/>
</dbReference>
<dbReference type="PANTHER" id="PTHR10680:SF28">
    <property type="entry name" value="SMP-30_GLUCONOLACTONASE_LRE-LIKE REGION DOMAIN-CONTAINING PROTEIN"/>
    <property type="match status" value="1"/>
</dbReference>
<keyword evidence="1" id="KW-0732">Signal</keyword>
<dbReference type="Proteomes" id="UP000244441">
    <property type="component" value="Chromosome"/>
</dbReference>
<protein>
    <submittedName>
        <fullName evidence="4">6-bladed beta-propeller</fullName>
    </submittedName>
</protein>
<reference evidence="4 5" key="1">
    <citation type="submission" date="2018-01" db="EMBL/GenBank/DDBJ databases">
        <title>Genome sequence of a Cantenovulum-like bacteria.</title>
        <authorList>
            <person name="Tan W.R."/>
            <person name="Lau N.-S."/>
            <person name="Go F."/>
            <person name="Amirul A.-A.A."/>
        </authorList>
    </citation>
    <scope>NUCLEOTIDE SEQUENCE [LARGE SCALE GENOMIC DNA]</scope>
    <source>
        <strain evidence="4 5">CCB-QB4</strain>
    </source>
</reference>
<dbReference type="Gene3D" id="2.120.10.30">
    <property type="entry name" value="TolB, C-terminal domain"/>
    <property type="match status" value="1"/>
</dbReference>
<sequence>MSQSANAHEPPPKPLPKAGRNPHGKIVGHGDFQYKVDYHWGEQDRSKFPVENSHGLDFDSKGRLIMVTDSDVNNFVIFNKDGKVLDAWGTQHPGAHSVKVSRENGEDFIYIVDGGWILDRNRPDNQWKNKWTRQSGFVSKLTLDGKLVYTLGHPLNLGIYEPGMRFQPTDITIAPNGDLYVTDGYGSDCVIHYDSNGRYINHWGGWKNKDKKLNLKNTHGIAVDTRDPNSHHLLISSRGEQKIKQYTLDGKLLGEINLPGAYAGGPVFKGEHFYAPVCWSKIDGKMAPNSGFITILDKHNKVVSNPGGTRPHYENGQLTSMQSTWDVFNHCHAVAVDDEENLYVGQWNSNQIYPIKLVRV</sequence>
<accession>A0A2S0VXW7</accession>